<keyword evidence="2" id="KW-1185">Reference proteome</keyword>
<organism evidence="1 2">
    <name type="scientific">Flavivirga jejuensis</name>
    <dbReference type="NCBI Taxonomy" id="870487"/>
    <lineage>
        <taxon>Bacteria</taxon>
        <taxon>Pseudomonadati</taxon>
        <taxon>Bacteroidota</taxon>
        <taxon>Flavobacteriia</taxon>
        <taxon>Flavobacteriales</taxon>
        <taxon>Flavobacteriaceae</taxon>
        <taxon>Flavivirga</taxon>
    </lineage>
</organism>
<comment type="caution">
    <text evidence="1">The sequence shown here is derived from an EMBL/GenBank/DDBJ whole genome shotgun (WGS) entry which is preliminary data.</text>
</comment>
<dbReference type="Proteomes" id="UP001176806">
    <property type="component" value="Unassembled WGS sequence"/>
</dbReference>
<evidence type="ECO:0008006" key="3">
    <source>
        <dbReference type="Google" id="ProtNLM"/>
    </source>
</evidence>
<evidence type="ECO:0000313" key="1">
    <source>
        <dbReference type="EMBL" id="MDO5976229.1"/>
    </source>
</evidence>
<proteinExistence type="predicted"/>
<gene>
    <name evidence="1" type="ORF">Q4Q40_18680</name>
</gene>
<name>A0ABT8WSZ4_9FLAO</name>
<accession>A0ABT8WSZ4</accession>
<dbReference type="EMBL" id="JAUOEL010000007">
    <property type="protein sequence ID" value="MDO5976229.1"/>
    <property type="molecule type" value="Genomic_DNA"/>
</dbReference>
<sequence>MKVSKHLRLICLLIIVLNSKVSIGQDSSVESYIVDHLKVYYVEEPSSDQYRLLNPNEIISGELLFGNNPEMDIAQQLIREIFIPESGVDFQQQVIERLRSYNTPVALFIYFDKGSLDESSASANWTSCIENGHFTSCVTVEAGDEYAGIIHFGANQMNEDGFALAKNRVIALLENIHSTNAQVVRRIPIGKGMFTQNLRGAEPTARAFASRAKRNTINWIAFQGANQDGQGHNLNTKNANRTLTQEYIGAFKDSVSDAQVYVWGWPMANSPPDSIRTFVDQLIEKVEWVDGDGIILDIEGVAHDNDAVAWNIGDKSSEMRVLMDYTLAQAHERNLSVGVSSFGSSLHRFPHKQMSRADFGVPQLYAPANEIFEPRSSATVSARRRDYVQNGIQSWERLGFRNKIVVASGAITDANKTTAQFQALLDITEPHLPSPSIAWWQWNRRMSAEKWDIIRDLNLSGHTP</sequence>
<reference evidence="1" key="1">
    <citation type="submission" date="2023-07" db="EMBL/GenBank/DDBJ databases">
        <title>Two novel species in the genus Flavivirga.</title>
        <authorList>
            <person name="Kwon K."/>
        </authorList>
    </citation>
    <scope>NUCLEOTIDE SEQUENCE</scope>
    <source>
        <strain evidence="1">KACC 14158</strain>
    </source>
</reference>
<dbReference type="RefSeq" id="WP_303303500.1">
    <property type="nucleotide sequence ID" value="NZ_BAABDA010000028.1"/>
</dbReference>
<protein>
    <recommendedName>
        <fullName evidence="3">Glycosyl hydrolase family 18 (Putative chitinase)</fullName>
    </recommendedName>
</protein>
<evidence type="ECO:0000313" key="2">
    <source>
        <dbReference type="Proteomes" id="UP001176806"/>
    </source>
</evidence>